<name>A0AA42CGD9_9PROT</name>
<dbReference type="RefSeq" id="WP_264712531.1">
    <property type="nucleotide sequence ID" value="NZ_JAPDNT010000002.1"/>
</dbReference>
<dbReference type="Proteomes" id="UP001165679">
    <property type="component" value="Unassembled WGS sequence"/>
</dbReference>
<accession>A0AA42CGD9</accession>
<sequence length="244" mass="25906">MTMDRFRSWATTHVGTVRTHNEDAYVNRPDLGLWAVADGAGGHARGEVASRMIVDALEGIPVGLSAGEILAEVRNRMQATHAALRDAAASGDARDISASTVVILIARDDHFACLWAGDSRGYLLRNGQMMQITKDHSLVQELVDAGAISAADAENHPRANVITRAVGAESDIAELDKVTSRLTPGDRFLLCSDGLCKTLDEAEIAHLLATPAEAEPSERLVDAALAHNVRDNVTAVAIEVLAAA</sequence>
<reference evidence="2" key="1">
    <citation type="submission" date="2022-09" db="EMBL/GenBank/DDBJ databases">
        <title>Rhodovastum sp. nov. RN2-1 isolated from soil in Seongnam, South Korea.</title>
        <authorList>
            <person name="Le N.T."/>
        </authorList>
    </citation>
    <scope>NUCLEOTIDE SEQUENCE</scope>
    <source>
        <strain evidence="2">RN2-1</strain>
    </source>
</reference>
<feature type="domain" description="PPM-type phosphatase" evidence="1">
    <location>
        <begin position="5"/>
        <end position="240"/>
    </location>
</feature>
<dbReference type="PANTHER" id="PTHR13832">
    <property type="entry name" value="PROTEIN PHOSPHATASE 2C"/>
    <property type="match status" value="1"/>
</dbReference>
<evidence type="ECO:0000313" key="3">
    <source>
        <dbReference type="Proteomes" id="UP001165679"/>
    </source>
</evidence>
<proteinExistence type="predicted"/>
<organism evidence="2 3">
    <name type="scientific">Limobrevibacterium gyesilva</name>
    <dbReference type="NCBI Taxonomy" id="2991712"/>
    <lineage>
        <taxon>Bacteria</taxon>
        <taxon>Pseudomonadati</taxon>
        <taxon>Pseudomonadota</taxon>
        <taxon>Alphaproteobacteria</taxon>
        <taxon>Acetobacterales</taxon>
        <taxon>Acetobacteraceae</taxon>
        <taxon>Limobrevibacterium</taxon>
    </lineage>
</organism>
<dbReference type="Gene3D" id="3.60.40.10">
    <property type="entry name" value="PPM-type phosphatase domain"/>
    <property type="match status" value="1"/>
</dbReference>
<dbReference type="SMART" id="SM00331">
    <property type="entry name" value="PP2C_SIG"/>
    <property type="match status" value="1"/>
</dbReference>
<dbReference type="CDD" id="cd00143">
    <property type="entry name" value="PP2Cc"/>
    <property type="match status" value="1"/>
</dbReference>
<dbReference type="InterPro" id="IPR015655">
    <property type="entry name" value="PP2C"/>
</dbReference>
<dbReference type="Pfam" id="PF13672">
    <property type="entry name" value="PP2C_2"/>
    <property type="match status" value="1"/>
</dbReference>
<dbReference type="AlphaFoldDB" id="A0AA42CGD9"/>
<dbReference type="SMART" id="SM00332">
    <property type="entry name" value="PP2Cc"/>
    <property type="match status" value="1"/>
</dbReference>
<dbReference type="PANTHER" id="PTHR13832:SF827">
    <property type="entry name" value="PROTEIN PHOSPHATASE 1L"/>
    <property type="match status" value="1"/>
</dbReference>
<protein>
    <submittedName>
        <fullName evidence="2">Protein phosphatase 2C domain-containing protein</fullName>
    </submittedName>
</protein>
<keyword evidence="3" id="KW-1185">Reference proteome</keyword>
<comment type="caution">
    <text evidence="2">The sequence shown here is derived from an EMBL/GenBank/DDBJ whole genome shotgun (WGS) entry which is preliminary data.</text>
</comment>
<dbReference type="InterPro" id="IPR001932">
    <property type="entry name" value="PPM-type_phosphatase-like_dom"/>
</dbReference>
<evidence type="ECO:0000259" key="1">
    <source>
        <dbReference type="PROSITE" id="PS51746"/>
    </source>
</evidence>
<dbReference type="EMBL" id="JAPDNT010000002">
    <property type="protein sequence ID" value="MCW3473912.1"/>
    <property type="molecule type" value="Genomic_DNA"/>
</dbReference>
<reference evidence="2" key="2">
    <citation type="submission" date="2022-10" db="EMBL/GenBank/DDBJ databases">
        <authorList>
            <person name="Trinh H.N."/>
        </authorList>
    </citation>
    <scope>NUCLEOTIDE SEQUENCE</scope>
    <source>
        <strain evidence="2">RN2-1</strain>
    </source>
</reference>
<evidence type="ECO:0000313" key="2">
    <source>
        <dbReference type="EMBL" id="MCW3473912.1"/>
    </source>
</evidence>
<gene>
    <name evidence="2" type="ORF">OL599_04915</name>
</gene>
<dbReference type="SUPFAM" id="SSF81606">
    <property type="entry name" value="PP2C-like"/>
    <property type="match status" value="1"/>
</dbReference>
<dbReference type="InterPro" id="IPR036457">
    <property type="entry name" value="PPM-type-like_dom_sf"/>
</dbReference>
<dbReference type="PROSITE" id="PS51746">
    <property type="entry name" value="PPM_2"/>
    <property type="match status" value="1"/>
</dbReference>
<dbReference type="GO" id="GO:0004722">
    <property type="term" value="F:protein serine/threonine phosphatase activity"/>
    <property type="evidence" value="ECO:0007669"/>
    <property type="project" value="InterPro"/>
</dbReference>